<dbReference type="GO" id="GO:0006260">
    <property type="term" value="P:DNA replication"/>
    <property type="evidence" value="ECO:0007669"/>
    <property type="project" value="UniProtKB-KW"/>
</dbReference>
<evidence type="ECO:0000313" key="2">
    <source>
        <dbReference type="EMBL" id="MBC8674298.1"/>
    </source>
</evidence>
<dbReference type="AlphaFoldDB" id="A0A926FPP8"/>
<protein>
    <submittedName>
        <fullName evidence="2">Uncharacterized protein</fullName>
    </submittedName>
</protein>
<accession>A0A926FPP8</accession>
<name>A0A926FPP8_AERHY</name>
<sequence length="73" mass="8218">MARRRAFVERSCYVANPNPAFSAPGHHKPHRPKFIKSCMNLAASRDVCSWADSPYWRRLPAVVAISMCTRDGA</sequence>
<dbReference type="Pfam" id="PF02387">
    <property type="entry name" value="IncFII_repA"/>
    <property type="match status" value="1"/>
</dbReference>
<keyword evidence="1" id="KW-0235">DNA replication</keyword>
<comment type="caution">
    <text evidence="2">The sequence shown here is derived from an EMBL/GenBank/DDBJ whole genome shotgun (WGS) entry which is preliminary data.</text>
</comment>
<dbReference type="EMBL" id="JACLAN010000014">
    <property type="protein sequence ID" value="MBC8674298.1"/>
    <property type="molecule type" value="Genomic_DNA"/>
</dbReference>
<dbReference type="GO" id="GO:0006276">
    <property type="term" value="P:plasmid maintenance"/>
    <property type="evidence" value="ECO:0007669"/>
    <property type="project" value="InterPro"/>
</dbReference>
<dbReference type="InterPro" id="IPR003446">
    <property type="entry name" value="Plasmid_replication_init_RepA"/>
</dbReference>
<gene>
    <name evidence="2" type="ORF">H2136_20360</name>
</gene>
<evidence type="ECO:0000256" key="1">
    <source>
        <dbReference type="ARBA" id="ARBA00022705"/>
    </source>
</evidence>
<proteinExistence type="predicted"/>
<organism evidence="2">
    <name type="scientific">Aeromonas hydrophila</name>
    <dbReference type="NCBI Taxonomy" id="644"/>
    <lineage>
        <taxon>Bacteria</taxon>
        <taxon>Pseudomonadati</taxon>
        <taxon>Pseudomonadota</taxon>
        <taxon>Gammaproteobacteria</taxon>
        <taxon>Aeromonadales</taxon>
        <taxon>Aeromonadaceae</taxon>
        <taxon>Aeromonas</taxon>
    </lineage>
</organism>
<reference evidence="2" key="1">
    <citation type="submission" date="2020-07" db="EMBL/GenBank/DDBJ databases">
        <title>Carbapenem Resistant Aeromonas hydrophila Carrying blacphA7 Isolated from Two Solid Organ Transplant Patients.</title>
        <authorList>
            <person name="Hilt E."/>
            <person name="Fitzwater S.P."/>
            <person name="Ward K."/>
            <person name="De St Maurice A."/>
            <person name="Chandrasekaran S."/>
            <person name="Garner O.B."/>
            <person name="Yang S."/>
        </authorList>
    </citation>
    <scope>NUCLEOTIDE SEQUENCE</scope>
    <source>
        <strain evidence="2">B-1</strain>
    </source>
</reference>